<dbReference type="PANTHER" id="PTHR30461">
    <property type="entry name" value="DNA-INVERTASE FROM LAMBDOID PROPHAGE"/>
    <property type="match status" value="1"/>
</dbReference>
<dbReference type="GO" id="GO:0003677">
    <property type="term" value="F:DNA binding"/>
    <property type="evidence" value="ECO:0007669"/>
    <property type="project" value="InterPro"/>
</dbReference>
<dbReference type="InterPro" id="IPR036162">
    <property type="entry name" value="Resolvase-like_N_sf"/>
</dbReference>
<dbReference type="CDD" id="cd03768">
    <property type="entry name" value="SR_ResInv"/>
    <property type="match status" value="1"/>
</dbReference>
<protein>
    <submittedName>
        <fullName evidence="2">Resolvase</fullName>
    </submittedName>
</protein>
<dbReference type="SUPFAM" id="SSF53041">
    <property type="entry name" value="Resolvase-like"/>
    <property type="match status" value="1"/>
</dbReference>
<dbReference type="EMBL" id="AP019370">
    <property type="protein sequence ID" value="BBH54698.1"/>
    <property type="molecule type" value="Genomic_DNA"/>
</dbReference>
<geneLocation type="plasmid" evidence="2 3">
    <name>68K</name>
</geneLocation>
<dbReference type="InterPro" id="IPR006119">
    <property type="entry name" value="Resolv_N"/>
</dbReference>
<name>A0A4P2VP11_FLUSA</name>
<reference evidence="2 3" key="1">
    <citation type="submission" date="2018-12" db="EMBL/GenBank/DDBJ databases">
        <title>Rubrispira sanarue gen. nov., sp., nov., a member of the order Silvanigrellales, isolated from a brackish lake in Hamamatsu Japan.</title>
        <authorList>
            <person name="Maejima Y."/>
            <person name="Iino T."/>
            <person name="Muraguchi Y."/>
            <person name="Fukuda K."/>
            <person name="Nojiri H."/>
            <person name="Ohkuma M."/>
            <person name="Moriuchi R."/>
            <person name="Dohra H."/>
            <person name="Kimbara K."/>
            <person name="Shintani M."/>
        </authorList>
    </citation>
    <scope>NUCLEOTIDE SEQUENCE [LARGE SCALE GENOMIC DNA]</scope>
    <source>
        <strain evidence="2 3">RF1110005</strain>
        <plasmid evidence="2 3">68K</plasmid>
    </source>
</reference>
<dbReference type="PANTHER" id="PTHR30461:SF19">
    <property type="entry name" value="SITE-SPECIFIC RECOMBINASE RESOLVASE FAMILY"/>
    <property type="match status" value="1"/>
</dbReference>
<keyword evidence="2" id="KW-0614">Plasmid</keyword>
<dbReference type="SMART" id="SM00857">
    <property type="entry name" value="Resolvase"/>
    <property type="match status" value="1"/>
</dbReference>
<gene>
    <name evidence="2" type="ORF">JCM31447_31720</name>
</gene>
<dbReference type="PROSITE" id="PS51736">
    <property type="entry name" value="RECOMBINASES_3"/>
    <property type="match status" value="1"/>
</dbReference>
<dbReference type="KEGG" id="sbf:JCM31447_31720"/>
<evidence type="ECO:0000259" key="1">
    <source>
        <dbReference type="PROSITE" id="PS51736"/>
    </source>
</evidence>
<dbReference type="Gene3D" id="3.40.50.1390">
    <property type="entry name" value="Resolvase, N-terminal catalytic domain"/>
    <property type="match status" value="1"/>
</dbReference>
<feature type="domain" description="Resolvase/invertase-type recombinase catalytic" evidence="1">
    <location>
        <begin position="2"/>
        <end position="144"/>
    </location>
</feature>
<dbReference type="AlphaFoldDB" id="A0A4P2VP11"/>
<dbReference type="Pfam" id="PF00239">
    <property type="entry name" value="Resolvase"/>
    <property type="match status" value="1"/>
</dbReference>
<organism evidence="2 3">
    <name type="scientific">Fluviispira sanaruensis</name>
    <dbReference type="NCBI Taxonomy" id="2493639"/>
    <lineage>
        <taxon>Bacteria</taxon>
        <taxon>Pseudomonadati</taxon>
        <taxon>Bdellovibrionota</taxon>
        <taxon>Oligoflexia</taxon>
        <taxon>Silvanigrellales</taxon>
        <taxon>Silvanigrellaceae</taxon>
        <taxon>Fluviispira</taxon>
    </lineage>
</organism>
<accession>A0A4P2VP11</accession>
<keyword evidence="3" id="KW-1185">Reference proteome</keyword>
<dbReference type="RefSeq" id="WP_246035226.1">
    <property type="nucleotide sequence ID" value="NZ_AP019370.1"/>
</dbReference>
<dbReference type="GO" id="GO:0000150">
    <property type="term" value="F:DNA strand exchange activity"/>
    <property type="evidence" value="ECO:0007669"/>
    <property type="project" value="InterPro"/>
</dbReference>
<evidence type="ECO:0000313" key="3">
    <source>
        <dbReference type="Proteomes" id="UP000291236"/>
    </source>
</evidence>
<sequence>MKTIAYIRVSKDSQDCKSQKLAILDFAHKENIKIDEFLEIQISSRKNPNERKIDSLLNLGQGNMLIVSEMSRIGRSVGEVVTTIDRIIASGVQFIAIKENIKIKDRQDLHTKVMITMFSLFAEVERELNSLRTKEALASLKAEGIKLGRPKGSLGSSKLDGKDMEIKKLLRLKVSKTSISKILEVDRSTLKNYMDKRQINIG</sequence>
<dbReference type="InterPro" id="IPR050639">
    <property type="entry name" value="SSR_resolvase"/>
</dbReference>
<proteinExistence type="predicted"/>
<dbReference type="Proteomes" id="UP000291236">
    <property type="component" value="Plasmid 68K"/>
</dbReference>
<evidence type="ECO:0000313" key="2">
    <source>
        <dbReference type="EMBL" id="BBH54698.1"/>
    </source>
</evidence>